<dbReference type="EMBL" id="PDZR01000016">
    <property type="protein sequence ID" value="PNG25378.1"/>
    <property type="molecule type" value="Genomic_DNA"/>
</dbReference>
<organism evidence="2 3">
    <name type="scientific">Methylocella silvestris</name>
    <dbReference type="NCBI Taxonomy" id="199596"/>
    <lineage>
        <taxon>Bacteria</taxon>
        <taxon>Pseudomonadati</taxon>
        <taxon>Pseudomonadota</taxon>
        <taxon>Alphaproteobacteria</taxon>
        <taxon>Hyphomicrobiales</taxon>
        <taxon>Beijerinckiaceae</taxon>
        <taxon>Methylocella</taxon>
    </lineage>
</organism>
<dbReference type="InterPro" id="IPR000160">
    <property type="entry name" value="GGDEF_dom"/>
</dbReference>
<evidence type="ECO:0000313" key="2">
    <source>
        <dbReference type="EMBL" id="PNG25378.1"/>
    </source>
</evidence>
<reference evidence="2 3" key="1">
    <citation type="submission" date="2017-10" db="EMBL/GenBank/DDBJ databases">
        <title>Genome announcement of Methylocella silvestris TVC from permafrost.</title>
        <authorList>
            <person name="Wang J."/>
            <person name="Geng K."/>
            <person name="Ul-Haque F."/>
            <person name="Crombie A.T."/>
            <person name="Street L.E."/>
            <person name="Wookey P.A."/>
            <person name="Murrell J.C."/>
            <person name="Pratscher J."/>
        </authorList>
    </citation>
    <scope>NUCLEOTIDE SEQUENCE [LARGE SCALE GENOMIC DNA]</scope>
    <source>
        <strain evidence="2 3">TVC</strain>
    </source>
</reference>
<dbReference type="CDD" id="cd01949">
    <property type="entry name" value="GGDEF"/>
    <property type="match status" value="1"/>
</dbReference>
<proteinExistence type="predicted"/>
<dbReference type="PROSITE" id="PS50887">
    <property type="entry name" value="GGDEF"/>
    <property type="match status" value="1"/>
</dbReference>
<protein>
    <submittedName>
        <fullName evidence="2">GGDEF domain-containing protein</fullName>
    </submittedName>
</protein>
<feature type="domain" description="GGDEF" evidence="1">
    <location>
        <begin position="183"/>
        <end position="299"/>
    </location>
</feature>
<dbReference type="Pfam" id="PF00990">
    <property type="entry name" value="GGDEF"/>
    <property type="match status" value="1"/>
</dbReference>
<name>A0A2J7TF32_METSI</name>
<dbReference type="AlphaFoldDB" id="A0A2J7TF32"/>
<dbReference type="Proteomes" id="UP000236286">
    <property type="component" value="Unassembled WGS sequence"/>
</dbReference>
<dbReference type="PANTHER" id="PTHR46663:SF2">
    <property type="entry name" value="GGDEF DOMAIN-CONTAINING PROTEIN"/>
    <property type="match status" value="1"/>
</dbReference>
<dbReference type="InterPro" id="IPR029787">
    <property type="entry name" value="Nucleotide_cyclase"/>
</dbReference>
<dbReference type="PANTHER" id="PTHR46663">
    <property type="entry name" value="DIGUANYLATE CYCLASE DGCT-RELATED"/>
    <property type="match status" value="1"/>
</dbReference>
<dbReference type="InterPro" id="IPR052163">
    <property type="entry name" value="DGC-Regulatory_Protein"/>
</dbReference>
<gene>
    <name evidence="2" type="ORF">CR492_13685</name>
</gene>
<dbReference type="InterPro" id="IPR043128">
    <property type="entry name" value="Rev_trsase/Diguanyl_cyclase"/>
</dbReference>
<dbReference type="Gene3D" id="3.30.70.270">
    <property type="match status" value="1"/>
</dbReference>
<dbReference type="OrthoDB" id="9812260at2"/>
<evidence type="ECO:0000259" key="1">
    <source>
        <dbReference type="PROSITE" id="PS50887"/>
    </source>
</evidence>
<dbReference type="RefSeq" id="WP_102844306.1">
    <property type="nucleotide sequence ID" value="NZ_PDZR01000016.1"/>
</dbReference>
<sequence>MPWNYIEPRSVIIDGGELTLGSGQIQTIVDSPPDEQNLLDLDSLSAQVAILASDGFIVRTNTSWDAMASGGSLASKYENYLSDCTTALVRGFSQDRPIGEGVAKVLSGRLPAFSDSFSRLSGHKQRIFQITAISEHTLSRRGAAIIHTDITPLQRDPLASISSRELFETRAKQVLDEAKDACQETALMLIELHGVDEVNRTQGRATGEHVTRVLAKRLGGCVREHDVVARLDGGIFAILFRAGTVASRIVPVIARIEAAMREAIIGVGFPMNATVGAALFPQDGTEAGELYCVADKRLR</sequence>
<dbReference type="SUPFAM" id="SSF55073">
    <property type="entry name" value="Nucleotide cyclase"/>
    <property type="match status" value="1"/>
</dbReference>
<comment type="caution">
    <text evidence="2">The sequence shown here is derived from an EMBL/GenBank/DDBJ whole genome shotgun (WGS) entry which is preliminary data.</text>
</comment>
<dbReference type="SMART" id="SM00267">
    <property type="entry name" value="GGDEF"/>
    <property type="match status" value="1"/>
</dbReference>
<evidence type="ECO:0000313" key="3">
    <source>
        <dbReference type="Proteomes" id="UP000236286"/>
    </source>
</evidence>
<dbReference type="NCBIfam" id="TIGR00254">
    <property type="entry name" value="GGDEF"/>
    <property type="match status" value="1"/>
</dbReference>
<accession>A0A2J7TF32</accession>